<dbReference type="SMR" id="A0A482X1T0"/>
<reference evidence="4 5" key="1">
    <citation type="journal article" date="2017" name="Gigascience">
        <title>Genome sequence of the small brown planthopper, Laodelphax striatellus.</title>
        <authorList>
            <person name="Zhu J."/>
            <person name="Jiang F."/>
            <person name="Wang X."/>
            <person name="Yang P."/>
            <person name="Bao Y."/>
            <person name="Zhao W."/>
            <person name="Wang W."/>
            <person name="Lu H."/>
            <person name="Wang Q."/>
            <person name="Cui N."/>
            <person name="Li J."/>
            <person name="Chen X."/>
            <person name="Luo L."/>
            <person name="Yu J."/>
            <person name="Kang L."/>
            <person name="Cui F."/>
        </authorList>
    </citation>
    <scope>NUCLEOTIDE SEQUENCE [LARGE SCALE GENOMIC DNA]</scope>
    <source>
        <strain evidence="4">Lst14</strain>
    </source>
</reference>
<evidence type="ECO:0008006" key="6">
    <source>
        <dbReference type="Google" id="ProtNLM"/>
    </source>
</evidence>
<dbReference type="CDD" id="cd12951">
    <property type="entry name" value="RRP7_Rrp7A"/>
    <property type="match status" value="1"/>
</dbReference>
<dbReference type="OrthoDB" id="5390at2759"/>
<dbReference type="InParanoid" id="A0A482X1T0"/>
<dbReference type="InterPro" id="IPR034890">
    <property type="entry name" value="Rrp7A_RRM"/>
</dbReference>
<dbReference type="InterPro" id="IPR040447">
    <property type="entry name" value="RRM_Rrp7"/>
</dbReference>
<dbReference type="Pfam" id="PF17799">
    <property type="entry name" value="RRM_Rrp7"/>
    <property type="match status" value="1"/>
</dbReference>
<gene>
    <name evidence="4" type="ORF">LSTR_LSTR001143</name>
</gene>
<name>A0A482X1T0_LAOST</name>
<dbReference type="Pfam" id="PF12923">
    <property type="entry name" value="RRP7"/>
    <property type="match status" value="1"/>
</dbReference>
<dbReference type="AlphaFoldDB" id="A0A482X1T0"/>
<comment type="similarity">
    <text evidence="1">Belongs to the RRP7 family.</text>
</comment>
<dbReference type="Gene3D" id="6.10.250.1770">
    <property type="match status" value="1"/>
</dbReference>
<evidence type="ECO:0000256" key="1">
    <source>
        <dbReference type="ARBA" id="ARBA00006110"/>
    </source>
</evidence>
<dbReference type="InterPro" id="IPR024326">
    <property type="entry name" value="RRP7_C"/>
</dbReference>
<dbReference type="PANTHER" id="PTHR13191">
    <property type="entry name" value="RIBOSOMAL RNA PROCESSING PROTEIN 7-RELATED"/>
    <property type="match status" value="1"/>
</dbReference>
<dbReference type="STRING" id="195883.A0A482X1T0"/>
<dbReference type="PANTHER" id="PTHR13191:SF0">
    <property type="entry name" value="RIBOSOMAL RNA-PROCESSING PROTEIN 7 HOMOLOG A-RELATED"/>
    <property type="match status" value="1"/>
</dbReference>
<feature type="domain" description="Rrp7 RRM-like N-terminal" evidence="3">
    <location>
        <begin position="5"/>
        <end position="71"/>
    </location>
</feature>
<dbReference type="CDD" id="cd12294">
    <property type="entry name" value="RRM_Rrp7A"/>
    <property type="match status" value="1"/>
</dbReference>
<dbReference type="InterPro" id="IPR040446">
    <property type="entry name" value="RRP7"/>
</dbReference>
<comment type="caution">
    <text evidence="4">The sequence shown here is derived from an EMBL/GenBank/DDBJ whole genome shotgun (WGS) entry which is preliminary data.</text>
</comment>
<dbReference type="GO" id="GO:0006364">
    <property type="term" value="P:rRNA processing"/>
    <property type="evidence" value="ECO:0007669"/>
    <property type="project" value="TreeGrafter"/>
</dbReference>
<organism evidence="4 5">
    <name type="scientific">Laodelphax striatellus</name>
    <name type="common">Small brown planthopper</name>
    <name type="synonym">Delphax striatella</name>
    <dbReference type="NCBI Taxonomy" id="195883"/>
    <lineage>
        <taxon>Eukaryota</taxon>
        <taxon>Metazoa</taxon>
        <taxon>Ecdysozoa</taxon>
        <taxon>Arthropoda</taxon>
        <taxon>Hexapoda</taxon>
        <taxon>Insecta</taxon>
        <taxon>Pterygota</taxon>
        <taxon>Neoptera</taxon>
        <taxon>Paraneoptera</taxon>
        <taxon>Hemiptera</taxon>
        <taxon>Auchenorrhyncha</taxon>
        <taxon>Fulgoroidea</taxon>
        <taxon>Delphacidae</taxon>
        <taxon>Criomorphinae</taxon>
        <taxon>Laodelphax</taxon>
    </lineage>
</organism>
<dbReference type="Gene3D" id="3.30.70.330">
    <property type="match status" value="1"/>
</dbReference>
<accession>A0A482X1T0</accession>
<evidence type="ECO:0000259" key="3">
    <source>
        <dbReference type="Pfam" id="PF17799"/>
    </source>
</evidence>
<sequence>MDQDEICGYKVIPLKIYKDSAAHHYLYLKEHSIREKCPEKPSDRTLFVLGVGEECTEESLSALFAKHCGRVKSVYIHSKPTSSVPPVEESKYFRLHGCINGFKIAYIVFEKEGSREKAMNLDSSVPLVLTSKDVTVPFGIEKWCKEYNDSIPNVDEMLLDINNYVGNYDMKESANMEKEKALGEADEDGWVTVTKRGRKPGIARKESINKKIMKSEKKKRSKKELLNFYRFQIKESKMNSLMKLREKFEEDKKKIAVLKQTRKFKPFA</sequence>
<dbReference type="InterPro" id="IPR012677">
    <property type="entry name" value="Nucleotide-bd_a/b_plait_sf"/>
</dbReference>
<dbReference type="GO" id="GO:0034456">
    <property type="term" value="C:UTP-C complex"/>
    <property type="evidence" value="ECO:0007669"/>
    <property type="project" value="TreeGrafter"/>
</dbReference>
<keyword evidence="5" id="KW-1185">Reference proteome</keyword>
<evidence type="ECO:0000313" key="4">
    <source>
        <dbReference type="EMBL" id="RZF39622.1"/>
    </source>
</evidence>
<feature type="domain" description="Ribosomal RNA-processing protein 7 C-terminal" evidence="2">
    <location>
        <begin position="149"/>
        <end position="267"/>
    </location>
</feature>
<evidence type="ECO:0000313" key="5">
    <source>
        <dbReference type="Proteomes" id="UP000291343"/>
    </source>
</evidence>
<dbReference type="GO" id="GO:0032545">
    <property type="term" value="C:CURI complex"/>
    <property type="evidence" value="ECO:0007669"/>
    <property type="project" value="TreeGrafter"/>
</dbReference>
<evidence type="ECO:0000259" key="2">
    <source>
        <dbReference type="Pfam" id="PF12923"/>
    </source>
</evidence>
<dbReference type="GO" id="GO:0003676">
    <property type="term" value="F:nucleic acid binding"/>
    <property type="evidence" value="ECO:0007669"/>
    <property type="project" value="InterPro"/>
</dbReference>
<dbReference type="InterPro" id="IPR035979">
    <property type="entry name" value="RBD_domain_sf"/>
</dbReference>
<dbReference type="Proteomes" id="UP000291343">
    <property type="component" value="Unassembled WGS sequence"/>
</dbReference>
<dbReference type="EMBL" id="QKKF02019844">
    <property type="protein sequence ID" value="RZF39622.1"/>
    <property type="molecule type" value="Genomic_DNA"/>
</dbReference>
<dbReference type="SUPFAM" id="SSF54928">
    <property type="entry name" value="RNA-binding domain, RBD"/>
    <property type="match status" value="1"/>
</dbReference>
<proteinExistence type="inferred from homology"/>
<dbReference type="GO" id="GO:0000028">
    <property type="term" value="P:ribosomal small subunit assembly"/>
    <property type="evidence" value="ECO:0007669"/>
    <property type="project" value="TreeGrafter"/>
</dbReference>
<dbReference type="FunCoup" id="A0A482X1T0">
    <property type="interactions" value="1453"/>
</dbReference>
<protein>
    <recommendedName>
        <fullName evidence="6">Ribosomal RNA-processing protein 7 C-terminal domain-containing protein</fullName>
    </recommendedName>
</protein>